<proteinExistence type="predicted"/>
<feature type="domain" description="DUF676" evidence="1">
    <location>
        <begin position="31"/>
        <end position="253"/>
    </location>
</feature>
<evidence type="ECO:0000313" key="2">
    <source>
        <dbReference type="EMBL" id="BAA97380.1"/>
    </source>
</evidence>
<organism evidence="2">
    <name type="scientific">Arabidopsis thaliana</name>
    <name type="common">Mouse-ear cress</name>
    <dbReference type="NCBI Taxonomy" id="3702"/>
    <lineage>
        <taxon>Eukaryota</taxon>
        <taxon>Viridiplantae</taxon>
        <taxon>Streptophyta</taxon>
        <taxon>Embryophyta</taxon>
        <taxon>Tracheophyta</taxon>
        <taxon>Spermatophyta</taxon>
        <taxon>Magnoliopsida</taxon>
        <taxon>eudicotyledons</taxon>
        <taxon>Gunneridae</taxon>
        <taxon>Pentapetalae</taxon>
        <taxon>rosids</taxon>
        <taxon>malvids</taxon>
        <taxon>Brassicales</taxon>
        <taxon>Brassicaceae</taxon>
        <taxon>Camelineae</taxon>
        <taxon>Arabidopsis</taxon>
    </lineage>
</organism>
<protein>
    <recommendedName>
        <fullName evidence="1">DUF676 domain-containing protein</fullName>
    </recommendedName>
</protein>
<dbReference type="Gene3D" id="3.40.50.1820">
    <property type="entry name" value="alpha/beta hydrolase"/>
    <property type="match status" value="1"/>
</dbReference>
<dbReference type="ESTHER" id="arath-AT5G51180">
    <property type="family name" value="Duf_676"/>
</dbReference>
<sequence>MEKHEEENGLCKAESVDGSLDVWSCQNSDSSSADHLVVMVHGILGSTDDWKFGAEQFVKKMPDKVFVHCSEKNVSALTLDGVDVMGERLAAEVRHIIQRKPNICKISFVAHSLGGLAARYAIGKLYKPANQEDVKDSVADSSQETPKGTICGLEAMNFITVATPHLGSMGNKQVPFLFGFSSIEKVAGLIIHWIFKRTGRHLFLKDEEEGKPPLLRRMVEDTDDCHFISALRAFKRRVAYSNVGHDRILYTASIRRDSELPKWEDSLNEKYPHIVYEELCKACDMEDIPEGENHSDDIEVVNCAEEMIKGLSSVSWEKVDVSFHSSRQRFAAHSVIQVKNEDMHIEGADVIEHIIDHFHA</sequence>
<dbReference type="ExpressionAtlas" id="Q9LU56">
    <property type="expression patterns" value="baseline and differential"/>
</dbReference>
<accession>Q9LU56</accession>
<dbReference type="SUPFAM" id="SSF53474">
    <property type="entry name" value="alpha/beta-Hydrolases"/>
    <property type="match status" value="1"/>
</dbReference>
<name>Q9LU56_ARATH</name>
<dbReference type="Pfam" id="PF05057">
    <property type="entry name" value="DUF676"/>
    <property type="match status" value="1"/>
</dbReference>
<dbReference type="EMBL" id="AB023044">
    <property type="protein sequence ID" value="BAA97380.1"/>
    <property type="molecule type" value="Genomic_DNA"/>
</dbReference>
<evidence type="ECO:0000259" key="1">
    <source>
        <dbReference type="Pfam" id="PF05057"/>
    </source>
</evidence>
<dbReference type="InterPro" id="IPR007751">
    <property type="entry name" value="DUF676_lipase-like"/>
</dbReference>
<dbReference type="PANTHER" id="PTHR12482">
    <property type="entry name" value="LIPASE ROG1-RELATED-RELATED"/>
    <property type="match status" value="1"/>
</dbReference>
<dbReference type="InterPro" id="IPR044294">
    <property type="entry name" value="Lipase-like"/>
</dbReference>
<reference key="2">
    <citation type="journal article" date="2000" name="Nature">
        <title>Sequence and analysis of chromosome 5 of the plant Arabidopsis thaliana.</title>
        <authorList>
            <consortium name="Kazusa DNA Research Institute"/>
            <consortium name="Cold Spring Harbor and Washington University in St Louis Sequencing Consortium"/>
            <consortium name="European Union Arabidopsis Genome Sequencing Consortium"/>
            <person name="Tabata S."/>
            <person name="Kaneko T."/>
            <person name="Nakamura Y."/>
            <person name="Kotani H."/>
            <person name="Kato T."/>
            <person name="Asamizu E."/>
            <person name="Miyajima N."/>
            <person name="Sasamoto S."/>
            <person name="Kimura T."/>
            <person name="Hosouchi T."/>
            <person name="Kawashima K."/>
            <person name="Kohara M."/>
            <person name="Matsumoto M."/>
            <person name="Matsuno A."/>
            <person name="Muraki A."/>
            <person name="Nakayama S."/>
            <person name="Nakazaki N."/>
            <person name="Naruo K."/>
            <person name="Okumura S."/>
            <person name="Shinpo S."/>
            <person name="Takeuchi C."/>
            <person name="Wada T."/>
            <person name="Watanabe A."/>
            <person name="Yamada M."/>
            <person name="Yasuda M."/>
            <person name="Sato S."/>
            <person name="de la Bastide M."/>
            <person name="Huang E."/>
            <person name="Spiegel L."/>
            <person name="Gnoj L."/>
            <person name="O'Shaughnessy A."/>
            <person name="Preston R."/>
            <person name="Habermann K."/>
            <person name="Murray J."/>
            <person name="Johnson D."/>
            <person name="Rohlfing T."/>
            <person name="Nelson J."/>
            <person name="Stoneking T."/>
            <person name="Pepin K."/>
            <person name="Spieth J."/>
            <person name="Sekhon M."/>
            <person name="Armstrong J."/>
            <person name="Becker M."/>
            <person name="Belter E."/>
            <person name="Cordum H."/>
            <person name="Cordes M."/>
            <person name="Courtney L."/>
            <person name="Courtney W."/>
            <person name="Dante M."/>
            <person name="Du H."/>
            <person name="Edwards J."/>
            <person name="Fryman J."/>
            <person name="Haakensen B."/>
            <person name="Lamar E."/>
            <person name="Latreille P."/>
            <person name="Leonard S."/>
            <person name="Meyer R."/>
            <person name="Mulvaney E."/>
            <person name="Ozersky P."/>
            <person name="Riley A."/>
            <person name="Strowmatt C."/>
            <person name="Wagner-McPherson C."/>
            <person name="Wollam A."/>
            <person name="Yoakum M."/>
            <person name="Bell M."/>
            <person name="Dedhia N."/>
            <person name="Parnell L."/>
            <person name="Shah R."/>
            <person name="Rodriguez M."/>
            <person name="See L.H."/>
            <person name="Vil D."/>
            <person name="Baker J."/>
            <person name="Kirchoff K."/>
            <person name="Toth K."/>
            <person name="King L."/>
            <person name="Bahret A."/>
            <person name="Miller B."/>
            <person name="Marra M."/>
            <person name="Martienssen R."/>
            <person name="McCombie W.R."/>
            <person name="Wilson R.K."/>
            <person name="Murphy G."/>
            <person name="Bancroft I."/>
            <person name="Volckaert G."/>
            <person name="Wambutt R."/>
            <person name="Dusterhoft A."/>
            <person name="Stiekema W."/>
            <person name="Pohl T."/>
            <person name="Entian K.D."/>
            <person name="Terryn N."/>
            <person name="Hartley N."/>
            <person name="Bent E."/>
            <person name="Johnson S."/>
            <person name="Langham S.A."/>
            <person name="McCullagh B."/>
            <person name="Robben J."/>
            <person name="Grymonprez B."/>
            <person name="Zimmermann W."/>
            <person name="Ramsperger U."/>
            <person name="Wedler H."/>
            <person name="Balke K."/>
            <person name="Wedler E."/>
            <person name="Peters S."/>
            <person name="van Staveren M."/>
            <person name="Dirkse W."/>
            <person name="Mooijman P."/>
            <person name="Lankhorst R.K."/>
            <person name="Weitzenegger T."/>
            <person name="Bothe G."/>
            <person name="Rose M."/>
            <person name="Hauf J."/>
            <person name="Berneiser S."/>
            <person name="Hempel S."/>
            <person name="Feldpausch M."/>
            <person name="Lamberth S."/>
            <person name="Villarroel R."/>
            <person name="Gielen J."/>
            <person name="Ardiles W."/>
            <person name="Bents O."/>
            <person name="Lemcke K."/>
            <person name="Kolesov G."/>
            <person name="Mayer K."/>
            <person name="Rudd S."/>
            <person name="Schoof H."/>
            <person name="Schueller C."/>
            <person name="Zaccaria P."/>
            <person name="Mewes H.W."/>
            <person name="Bevan M."/>
            <person name="Fransz P."/>
        </authorList>
    </citation>
    <scope>NUCLEOTIDE SEQUENCE [LARGE SCALE GENOMIC DNA]</scope>
    <source>
        <strain>cv. Columbia</strain>
    </source>
</reference>
<reference evidence="2" key="1">
    <citation type="journal article" date="2000" name="DNA Res.">
        <title>Structural analysis of Arabidopsis thaliana chromosome 5. X. Sequence features of the regions of 3,076,755 bp covered by sixty P1 and TAC clones.</title>
        <authorList>
            <person name="Sato S."/>
            <person name="Nakamura Y."/>
            <person name="Kaneko T."/>
            <person name="Katoh T."/>
            <person name="Asamizu E."/>
            <person name="Kotani H."/>
            <person name="Tabata S."/>
        </authorList>
    </citation>
    <scope>NUCLEOTIDE SEQUENCE [LARGE SCALE GENOMIC DNA]</scope>
</reference>
<dbReference type="InterPro" id="IPR029058">
    <property type="entry name" value="AB_hydrolase_fold"/>
</dbReference>
<dbReference type="AlphaFoldDB" id="Q9LU56"/>
<dbReference type="PANTHER" id="PTHR12482:SF14">
    <property type="entry name" value="LIPASE YOR059C ISOFORM X1"/>
    <property type="match status" value="1"/>
</dbReference>
<dbReference type="FunFam" id="3.40.50.1820:FF:000188">
    <property type="entry name" value="putative lipase ROG1 isoform X1"/>
    <property type="match status" value="1"/>
</dbReference>